<accession>K0SPQ0</accession>
<name>K0SPQ0_THAOC</name>
<dbReference type="Proteomes" id="UP000266841">
    <property type="component" value="Unassembled WGS sequence"/>
</dbReference>
<dbReference type="Gene3D" id="3.30.9.10">
    <property type="entry name" value="D-Amino Acid Oxidase, subunit A, domain 2"/>
    <property type="match status" value="1"/>
</dbReference>
<organism evidence="1 2">
    <name type="scientific">Thalassiosira oceanica</name>
    <name type="common">Marine diatom</name>
    <dbReference type="NCBI Taxonomy" id="159749"/>
    <lineage>
        <taxon>Eukaryota</taxon>
        <taxon>Sar</taxon>
        <taxon>Stramenopiles</taxon>
        <taxon>Ochrophyta</taxon>
        <taxon>Bacillariophyta</taxon>
        <taxon>Coscinodiscophyceae</taxon>
        <taxon>Thalassiosirophycidae</taxon>
        <taxon>Thalassiosirales</taxon>
        <taxon>Thalassiosiraceae</taxon>
        <taxon>Thalassiosira</taxon>
    </lineage>
</organism>
<evidence type="ECO:0000313" key="2">
    <source>
        <dbReference type="Proteomes" id="UP000266841"/>
    </source>
</evidence>
<comment type="caution">
    <text evidence="1">The sequence shown here is derived from an EMBL/GenBank/DDBJ whole genome shotgun (WGS) entry which is preliminary data.</text>
</comment>
<reference evidence="1 2" key="1">
    <citation type="journal article" date="2012" name="Genome Biol.">
        <title>Genome and low-iron response of an oceanic diatom adapted to chronic iron limitation.</title>
        <authorList>
            <person name="Lommer M."/>
            <person name="Specht M."/>
            <person name="Roy A.S."/>
            <person name="Kraemer L."/>
            <person name="Andreson R."/>
            <person name="Gutowska M.A."/>
            <person name="Wolf J."/>
            <person name="Bergner S.V."/>
            <person name="Schilhabel M.B."/>
            <person name="Klostermeier U.C."/>
            <person name="Beiko R.G."/>
            <person name="Rosenstiel P."/>
            <person name="Hippler M."/>
            <person name="Laroche J."/>
        </authorList>
    </citation>
    <scope>NUCLEOTIDE SEQUENCE [LARGE SCALE GENOMIC DNA]</scope>
    <source>
        <strain evidence="1 2">CCMP1005</strain>
    </source>
</reference>
<dbReference type="OrthoDB" id="498204at2759"/>
<feature type="non-terminal residue" evidence="1">
    <location>
        <position position="190"/>
    </location>
</feature>
<proteinExistence type="predicted"/>
<keyword evidence="2" id="KW-1185">Reference proteome</keyword>
<evidence type="ECO:0000313" key="1">
    <source>
        <dbReference type="EMBL" id="EJK67285.1"/>
    </source>
</evidence>
<protein>
    <submittedName>
        <fullName evidence="1">Uncharacterized protein</fullName>
    </submittedName>
</protein>
<sequence>MLRAHGDPMDLAALRADLPNLDRARLDDARDHLRHMKELQSQSPGDAPEMTVGPTKFRVFLVDFTNYLSKIVGAYGIPMTYLTVPAVIDPANADHVKWAQVPLVEATYSRDNRHFWTSQFTKGIFVYSTLYDQLVVGPTALDQESRTDDAVDPDVRADLVDHASRVMGGRFDPSRLVGEYSGYAPDRRAG</sequence>
<dbReference type="AlphaFoldDB" id="K0SPQ0"/>
<dbReference type="EMBL" id="AGNL01013409">
    <property type="protein sequence ID" value="EJK67285.1"/>
    <property type="molecule type" value="Genomic_DNA"/>
</dbReference>
<gene>
    <name evidence="1" type="ORF">THAOC_11707</name>
</gene>